<keyword evidence="4 6" id="KW-0326">Glycosidase</keyword>
<evidence type="ECO:0000256" key="2">
    <source>
        <dbReference type="ARBA" id="ARBA00022801"/>
    </source>
</evidence>
<keyword evidence="5 6" id="KW-0624">Polysaccharide degradation</keyword>
<dbReference type="GO" id="GO:0031176">
    <property type="term" value="F:endo-1,4-beta-xylanase activity"/>
    <property type="evidence" value="ECO:0007669"/>
    <property type="project" value="UniProtKB-EC"/>
</dbReference>
<keyword evidence="2 6" id="KW-0378">Hydrolase</keyword>
<dbReference type="PANTHER" id="PTHR31490">
    <property type="entry name" value="GLYCOSYL HYDROLASE"/>
    <property type="match status" value="1"/>
</dbReference>
<name>A0A9D2R6C1_9FIRM</name>
<evidence type="ECO:0000256" key="6">
    <source>
        <dbReference type="RuleBase" id="RU361174"/>
    </source>
</evidence>
<dbReference type="Proteomes" id="UP000823850">
    <property type="component" value="Unassembled WGS sequence"/>
</dbReference>
<keyword evidence="3 6" id="KW-0119">Carbohydrate metabolism</keyword>
<gene>
    <name evidence="8" type="ORF">H9913_04470</name>
</gene>
<evidence type="ECO:0000256" key="1">
    <source>
        <dbReference type="ARBA" id="ARBA00007495"/>
    </source>
</evidence>
<reference evidence="8" key="1">
    <citation type="journal article" date="2021" name="PeerJ">
        <title>Extensive microbial diversity within the chicken gut microbiome revealed by metagenomics and culture.</title>
        <authorList>
            <person name="Gilroy R."/>
            <person name="Ravi A."/>
            <person name="Getino M."/>
            <person name="Pursley I."/>
            <person name="Horton D.L."/>
            <person name="Alikhan N.F."/>
            <person name="Baker D."/>
            <person name="Gharbi K."/>
            <person name="Hall N."/>
            <person name="Watson M."/>
            <person name="Adriaenssens E.M."/>
            <person name="Foster-Nyarko E."/>
            <person name="Jarju S."/>
            <person name="Secka A."/>
            <person name="Antonio M."/>
            <person name="Oren A."/>
            <person name="Chaudhuri R.R."/>
            <person name="La Ragione R."/>
            <person name="Hildebrand F."/>
            <person name="Pallen M.J."/>
        </authorList>
    </citation>
    <scope>NUCLEOTIDE SEQUENCE</scope>
    <source>
        <strain evidence="8">ChiW19-6364</strain>
    </source>
</reference>
<dbReference type="Gene3D" id="3.20.20.80">
    <property type="entry name" value="Glycosidases"/>
    <property type="match status" value="1"/>
</dbReference>
<evidence type="ECO:0000259" key="7">
    <source>
        <dbReference type="PROSITE" id="PS51760"/>
    </source>
</evidence>
<dbReference type="Pfam" id="PF00331">
    <property type="entry name" value="Glyco_hydro_10"/>
    <property type="match status" value="1"/>
</dbReference>
<protein>
    <recommendedName>
        <fullName evidence="6">Beta-xylanase</fullName>
        <ecNumber evidence="6">3.2.1.8</ecNumber>
    </recommendedName>
</protein>
<feature type="domain" description="GH10" evidence="7">
    <location>
        <begin position="23"/>
        <end position="394"/>
    </location>
</feature>
<dbReference type="InterPro" id="IPR017853">
    <property type="entry name" value="GH"/>
</dbReference>
<dbReference type="PROSITE" id="PS51760">
    <property type="entry name" value="GH10_2"/>
    <property type="match status" value="1"/>
</dbReference>
<accession>A0A9D2R6C1</accession>
<sequence>MNNIIPIKERLAQKSAISGKAGAAIMSDMLNDEKIMNLVTTHYNSITCENEMKPEIILGDKPAFRVDSEERICIDKNDDPVLILDFSRADKIMDYIKIYNEKNTDDPIRVRGHVLVWHSQTPDWFFREKYDIRGPYVCRDRMMKRLENYIREVIEHYDGAGSPYRGIIYAWDVVNEQIEPDDFDPDRNPGAVRYTCNGKNTGWYNVFQGDISYITQAFVFANRYAPRDVKLFYNDYNDADPVKRDEICILLRQIRETEGARIDGMGMQAHYHMDFPSVEQLAEAVRAYSSIVEEIQFTEFDLQSSRGYDGSDRESELNREGERYRELFQTIYGLDKEDGINITGVTFWGTHDGASWLQDVSFVGGGADGSRPQMPLPFDDDYNVKPSYWGIIDA</sequence>
<dbReference type="PRINTS" id="PR00134">
    <property type="entry name" value="GLHYDRLASE10"/>
</dbReference>
<evidence type="ECO:0000256" key="5">
    <source>
        <dbReference type="ARBA" id="ARBA00023326"/>
    </source>
</evidence>
<comment type="caution">
    <text evidence="8">The sequence shown here is derived from an EMBL/GenBank/DDBJ whole genome shotgun (WGS) entry which is preliminary data.</text>
</comment>
<evidence type="ECO:0000256" key="3">
    <source>
        <dbReference type="ARBA" id="ARBA00023277"/>
    </source>
</evidence>
<proteinExistence type="inferred from homology"/>
<organism evidence="8 9">
    <name type="scientific">Candidatus Blautia stercoripullorum</name>
    <dbReference type="NCBI Taxonomy" id="2838502"/>
    <lineage>
        <taxon>Bacteria</taxon>
        <taxon>Bacillati</taxon>
        <taxon>Bacillota</taxon>
        <taxon>Clostridia</taxon>
        <taxon>Lachnospirales</taxon>
        <taxon>Lachnospiraceae</taxon>
        <taxon>Blautia</taxon>
    </lineage>
</organism>
<evidence type="ECO:0000256" key="4">
    <source>
        <dbReference type="ARBA" id="ARBA00023295"/>
    </source>
</evidence>
<dbReference type="EMBL" id="DWUX01000081">
    <property type="protein sequence ID" value="HJD39260.1"/>
    <property type="molecule type" value="Genomic_DNA"/>
</dbReference>
<dbReference type="AlphaFoldDB" id="A0A9D2R6C1"/>
<dbReference type="InterPro" id="IPR001000">
    <property type="entry name" value="GH10_dom"/>
</dbReference>
<dbReference type="SMART" id="SM00633">
    <property type="entry name" value="Glyco_10"/>
    <property type="match status" value="1"/>
</dbReference>
<reference evidence="8" key="2">
    <citation type="submission" date="2021-04" db="EMBL/GenBank/DDBJ databases">
        <authorList>
            <person name="Gilroy R."/>
        </authorList>
    </citation>
    <scope>NUCLEOTIDE SEQUENCE</scope>
    <source>
        <strain evidence="8">ChiW19-6364</strain>
    </source>
</reference>
<evidence type="ECO:0000313" key="8">
    <source>
        <dbReference type="EMBL" id="HJD39260.1"/>
    </source>
</evidence>
<dbReference type="EC" id="3.2.1.8" evidence="6"/>
<comment type="similarity">
    <text evidence="1 6">Belongs to the glycosyl hydrolase 10 (cellulase F) family.</text>
</comment>
<dbReference type="PANTHER" id="PTHR31490:SF90">
    <property type="entry name" value="ENDO-1,4-BETA-XYLANASE A"/>
    <property type="match status" value="1"/>
</dbReference>
<dbReference type="InterPro" id="IPR044846">
    <property type="entry name" value="GH10"/>
</dbReference>
<evidence type="ECO:0000313" key="9">
    <source>
        <dbReference type="Proteomes" id="UP000823850"/>
    </source>
</evidence>
<dbReference type="GO" id="GO:0000272">
    <property type="term" value="P:polysaccharide catabolic process"/>
    <property type="evidence" value="ECO:0007669"/>
    <property type="project" value="UniProtKB-KW"/>
</dbReference>
<comment type="catalytic activity">
    <reaction evidence="6">
        <text>Endohydrolysis of (1-&gt;4)-beta-D-xylosidic linkages in xylans.</text>
        <dbReference type="EC" id="3.2.1.8"/>
    </reaction>
</comment>
<dbReference type="SUPFAM" id="SSF51445">
    <property type="entry name" value="(Trans)glycosidases"/>
    <property type="match status" value="1"/>
</dbReference>